<dbReference type="Pfam" id="PF06725">
    <property type="entry name" value="3D"/>
    <property type="match status" value="1"/>
</dbReference>
<evidence type="ECO:0000259" key="2">
    <source>
        <dbReference type="Pfam" id="PF06725"/>
    </source>
</evidence>
<organism evidence="3">
    <name type="scientific">Caulobacter sp. 73W</name>
    <dbReference type="NCBI Taxonomy" id="3161137"/>
    <lineage>
        <taxon>Bacteria</taxon>
        <taxon>Pseudomonadati</taxon>
        <taxon>Pseudomonadota</taxon>
        <taxon>Alphaproteobacteria</taxon>
        <taxon>Caulobacterales</taxon>
        <taxon>Caulobacteraceae</taxon>
        <taxon>Caulobacter</taxon>
    </lineage>
</organism>
<feature type="chain" id="PRO_5044259476" evidence="1">
    <location>
        <begin position="24"/>
        <end position="165"/>
    </location>
</feature>
<reference evidence="3" key="1">
    <citation type="submission" date="2024-06" db="EMBL/GenBank/DDBJ databases">
        <title>Caulobacter inopinatus, sp. nov.</title>
        <authorList>
            <person name="Donachie S.P."/>
        </authorList>
    </citation>
    <scope>NUCLEOTIDE SEQUENCE</scope>
    <source>
        <strain evidence="3">73W</strain>
    </source>
</reference>
<evidence type="ECO:0000313" key="3">
    <source>
        <dbReference type="EMBL" id="XDO96254.1"/>
    </source>
</evidence>
<dbReference type="CDD" id="cd22785">
    <property type="entry name" value="DPBB_MltA-like"/>
    <property type="match status" value="1"/>
</dbReference>
<proteinExistence type="predicted"/>
<dbReference type="Gene3D" id="2.40.40.10">
    <property type="entry name" value="RlpA-like domain"/>
    <property type="match status" value="1"/>
</dbReference>
<dbReference type="InterPro" id="IPR010611">
    <property type="entry name" value="3D_dom"/>
</dbReference>
<dbReference type="GO" id="GO:0004553">
    <property type="term" value="F:hydrolase activity, hydrolyzing O-glycosyl compounds"/>
    <property type="evidence" value="ECO:0007669"/>
    <property type="project" value="InterPro"/>
</dbReference>
<protein>
    <submittedName>
        <fullName evidence="3">3D domain-containing protein</fullName>
    </submittedName>
</protein>
<dbReference type="SUPFAM" id="SSF50685">
    <property type="entry name" value="Barwin-like endoglucanases"/>
    <property type="match status" value="1"/>
</dbReference>
<keyword evidence="1" id="KW-0732">Signal</keyword>
<feature type="domain" description="3D" evidence="2">
    <location>
        <begin position="80"/>
        <end position="137"/>
    </location>
</feature>
<evidence type="ECO:0000256" key="1">
    <source>
        <dbReference type="SAM" id="SignalP"/>
    </source>
</evidence>
<dbReference type="RefSeq" id="WP_369059108.1">
    <property type="nucleotide sequence ID" value="NZ_CP158375.1"/>
</dbReference>
<sequence length="165" mass="17091">MRRLVGLVAAITVAAGFSSAAHAQNAQTTGSDPMGELIIGALSAITPGIADMKLKATLYHAGARGVGALDSLGCKVVAMRTAAIDSKLIPRRTVLFIKETVGLPMPDGGMHDGYWYASDVGGAIKGERIDLFTGSGRGSMSPMMPLNMSRLSVSKVGQFKGCPPK</sequence>
<gene>
    <name evidence="3" type="ORF">ABOZ73_15960</name>
</gene>
<dbReference type="InterPro" id="IPR036908">
    <property type="entry name" value="RlpA-like_sf"/>
</dbReference>
<dbReference type="GO" id="GO:0019867">
    <property type="term" value="C:outer membrane"/>
    <property type="evidence" value="ECO:0007669"/>
    <property type="project" value="InterPro"/>
</dbReference>
<dbReference type="EMBL" id="CP158375">
    <property type="protein sequence ID" value="XDO96254.1"/>
    <property type="molecule type" value="Genomic_DNA"/>
</dbReference>
<accession>A0AB39KRB6</accession>
<dbReference type="GO" id="GO:0009254">
    <property type="term" value="P:peptidoglycan turnover"/>
    <property type="evidence" value="ECO:0007669"/>
    <property type="project" value="InterPro"/>
</dbReference>
<dbReference type="AlphaFoldDB" id="A0AB39KRB6"/>
<name>A0AB39KRB6_9CAUL</name>
<feature type="signal peptide" evidence="1">
    <location>
        <begin position="1"/>
        <end position="23"/>
    </location>
</feature>